<feature type="transmembrane region" description="Helical" evidence="6">
    <location>
        <begin position="64"/>
        <end position="82"/>
    </location>
</feature>
<proteinExistence type="predicted"/>
<comment type="caution">
    <text evidence="7">The sequence shown here is derived from an EMBL/GenBank/DDBJ whole genome shotgun (WGS) entry which is preliminary data.</text>
</comment>
<dbReference type="RefSeq" id="WP_161315116.1">
    <property type="nucleotide sequence ID" value="NZ_WTUW01000002.1"/>
</dbReference>
<feature type="transmembrane region" description="Helical" evidence="6">
    <location>
        <begin position="216"/>
        <end position="235"/>
    </location>
</feature>
<gene>
    <name evidence="7" type="ORF">GQE98_07825</name>
</gene>
<name>A0A6L8W631_9PROT</name>
<evidence type="ECO:0000313" key="8">
    <source>
        <dbReference type="Proteomes" id="UP000476030"/>
    </source>
</evidence>
<dbReference type="AlphaFoldDB" id="A0A6L8W631"/>
<dbReference type="PANTHER" id="PTHR30482">
    <property type="entry name" value="HIGH-AFFINITY BRANCHED-CHAIN AMINO ACID TRANSPORT SYSTEM PERMEASE"/>
    <property type="match status" value="1"/>
</dbReference>
<feature type="transmembrane region" description="Helical" evidence="6">
    <location>
        <begin position="7"/>
        <end position="24"/>
    </location>
</feature>
<keyword evidence="5 6" id="KW-0472">Membrane</keyword>
<keyword evidence="4 6" id="KW-1133">Transmembrane helix</keyword>
<evidence type="ECO:0000256" key="4">
    <source>
        <dbReference type="ARBA" id="ARBA00022989"/>
    </source>
</evidence>
<dbReference type="Proteomes" id="UP000476030">
    <property type="component" value="Unassembled WGS sequence"/>
</dbReference>
<dbReference type="PANTHER" id="PTHR30482:SF17">
    <property type="entry name" value="ABC TRANSPORTER ATP-BINDING PROTEIN"/>
    <property type="match status" value="1"/>
</dbReference>
<comment type="subcellular location">
    <subcellularLocation>
        <location evidence="1">Cell membrane</location>
        <topology evidence="1">Multi-pass membrane protein</topology>
    </subcellularLocation>
</comment>
<keyword evidence="8" id="KW-1185">Reference proteome</keyword>
<keyword evidence="2" id="KW-1003">Cell membrane</keyword>
<dbReference type="GO" id="GO:0015658">
    <property type="term" value="F:branched-chain amino acid transmembrane transporter activity"/>
    <property type="evidence" value="ECO:0007669"/>
    <property type="project" value="InterPro"/>
</dbReference>
<evidence type="ECO:0000313" key="7">
    <source>
        <dbReference type="EMBL" id="MZR30541.1"/>
    </source>
</evidence>
<protein>
    <submittedName>
        <fullName evidence="7">Branched-chain amino acid ABC transporter permease</fullName>
    </submittedName>
</protein>
<feature type="transmembrane region" description="Helical" evidence="6">
    <location>
        <begin position="120"/>
        <end position="140"/>
    </location>
</feature>
<evidence type="ECO:0000256" key="2">
    <source>
        <dbReference type="ARBA" id="ARBA00022475"/>
    </source>
</evidence>
<dbReference type="InterPro" id="IPR001851">
    <property type="entry name" value="ABC_transp_permease"/>
</dbReference>
<evidence type="ECO:0000256" key="3">
    <source>
        <dbReference type="ARBA" id="ARBA00022692"/>
    </source>
</evidence>
<evidence type="ECO:0000256" key="5">
    <source>
        <dbReference type="ARBA" id="ARBA00023136"/>
    </source>
</evidence>
<accession>A0A6L8W631</accession>
<feature type="transmembrane region" description="Helical" evidence="6">
    <location>
        <begin position="94"/>
        <end position="113"/>
    </location>
</feature>
<sequence length="330" mass="35802">MTLSSRQLINTALLAFLALLPFFTDWVGDSFYTGLVARILILAIAALSLNLLIGYGGMVSFGHAAFVGVGAYVVGIGTFHAFEDGVDWMMNGYIQLAFALLVSAVVALTIGAISLRTRGVYFIMITMAFSQMLYFSAVGVETYGADDGLSIYSRSDMLGLIDLNDEKSLYYLIFVSLLLVLFLMHRLIGSAFGNVIRGSKSNEARMRAIGFSPYKYRLTAFVIAGTIAGYAGFLMANLNDFVSPDMMHWTRSGDLIIMILLGGMASLFGPLYGALAFLMLEELLSSIPLTIGGLHVGEYWQLIFGPLLILVVLYARNGVDSFLPGARKGS</sequence>
<organism evidence="7 8">
    <name type="scientific">Sneathiella litorea</name>
    <dbReference type="NCBI Taxonomy" id="2606216"/>
    <lineage>
        <taxon>Bacteria</taxon>
        <taxon>Pseudomonadati</taxon>
        <taxon>Pseudomonadota</taxon>
        <taxon>Alphaproteobacteria</taxon>
        <taxon>Sneathiellales</taxon>
        <taxon>Sneathiellaceae</taxon>
        <taxon>Sneathiella</taxon>
    </lineage>
</organism>
<feature type="transmembrane region" description="Helical" evidence="6">
    <location>
        <begin position="30"/>
        <end position="52"/>
    </location>
</feature>
<evidence type="ECO:0000256" key="6">
    <source>
        <dbReference type="SAM" id="Phobius"/>
    </source>
</evidence>
<evidence type="ECO:0000256" key="1">
    <source>
        <dbReference type="ARBA" id="ARBA00004651"/>
    </source>
</evidence>
<keyword evidence="3 6" id="KW-0812">Transmembrane</keyword>
<feature type="transmembrane region" description="Helical" evidence="6">
    <location>
        <begin position="299"/>
        <end position="315"/>
    </location>
</feature>
<dbReference type="InterPro" id="IPR043428">
    <property type="entry name" value="LivM-like"/>
</dbReference>
<dbReference type="CDD" id="cd06581">
    <property type="entry name" value="TM_PBP1_LivM_like"/>
    <property type="match status" value="1"/>
</dbReference>
<feature type="transmembrane region" description="Helical" evidence="6">
    <location>
        <begin position="169"/>
        <end position="195"/>
    </location>
</feature>
<dbReference type="Pfam" id="PF02653">
    <property type="entry name" value="BPD_transp_2"/>
    <property type="match status" value="1"/>
</dbReference>
<dbReference type="GO" id="GO:0005886">
    <property type="term" value="C:plasma membrane"/>
    <property type="evidence" value="ECO:0007669"/>
    <property type="project" value="UniProtKB-SubCell"/>
</dbReference>
<reference evidence="7 8" key="1">
    <citation type="submission" date="2019-12" db="EMBL/GenBank/DDBJ databases">
        <title>Snethiella sp. nov. sp. isolated from sea sand.</title>
        <authorList>
            <person name="Kim J."/>
            <person name="Jeong S.E."/>
            <person name="Jung H.S."/>
            <person name="Jeon C.O."/>
        </authorList>
    </citation>
    <scope>NUCLEOTIDE SEQUENCE [LARGE SCALE GENOMIC DNA]</scope>
    <source>
        <strain evidence="7 8">DP05</strain>
    </source>
</reference>
<feature type="transmembrane region" description="Helical" evidence="6">
    <location>
        <begin position="255"/>
        <end position="278"/>
    </location>
</feature>
<dbReference type="EMBL" id="WTUW01000002">
    <property type="protein sequence ID" value="MZR30541.1"/>
    <property type="molecule type" value="Genomic_DNA"/>
</dbReference>